<evidence type="ECO:0000313" key="4">
    <source>
        <dbReference type="Proteomes" id="UP001197236"/>
    </source>
</evidence>
<evidence type="ECO:0000256" key="1">
    <source>
        <dbReference type="SAM" id="MobiDB-lite"/>
    </source>
</evidence>
<dbReference type="PROSITE" id="PS01124">
    <property type="entry name" value="HTH_ARAC_FAMILY_2"/>
    <property type="match status" value="1"/>
</dbReference>
<dbReference type="Pfam" id="PF00165">
    <property type="entry name" value="HTH_AraC"/>
    <property type="match status" value="1"/>
</dbReference>
<proteinExistence type="predicted"/>
<reference evidence="3 4" key="1">
    <citation type="submission" date="2021-07" db="EMBL/GenBank/DDBJ databases">
        <title>A novel phosphonate cluster across the Pantoea species complex is important for pathogenicity in onion.</title>
        <authorList>
            <person name="Zhao M."/>
            <person name="Stice S."/>
            <person name="Shin G.Y."/>
            <person name="Coutinho T."/>
            <person name="Gitaitis R."/>
            <person name="Kvitko B."/>
            <person name="Dutta B."/>
        </authorList>
    </citation>
    <scope>NUCLEOTIDE SEQUENCE [LARGE SCALE GENOMIC DNA]</scope>
    <source>
        <strain evidence="3 4">BD 382</strain>
    </source>
</reference>
<comment type="caution">
    <text evidence="3">The sequence shown here is derived from an EMBL/GenBank/DDBJ whole genome shotgun (WGS) entry which is preliminary data.</text>
</comment>
<keyword evidence="4" id="KW-1185">Reference proteome</keyword>
<accession>A0ABS6VK96</accession>
<dbReference type="EMBL" id="JAHVXZ010000017">
    <property type="protein sequence ID" value="MBW1259500.1"/>
    <property type="molecule type" value="Genomic_DNA"/>
</dbReference>
<evidence type="ECO:0000259" key="2">
    <source>
        <dbReference type="PROSITE" id="PS01124"/>
    </source>
</evidence>
<sequence length="73" mass="8141">MCHRESSYQSFTAEGSEHNATTDETSHKGNEDRKLIKKLAAECGFSGTDVMRRVFSRLTGITPAAYRKMISQA</sequence>
<dbReference type="RefSeq" id="WP_218996093.1">
    <property type="nucleotide sequence ID" value="NZ_CP193916.1"/>
</dbReference>
<feature type="region of interest" description="Disordered" evidence="1">
    <location>
        <begin position="1"/>
        <end position="33"/>
    </location>
</feature>
<evidence type="ECO:0000313" key="3">
    <source>
        <dbReference type="EMBL" id="MBW1259500.1"/>
    </source>
</evidence>
<name>A0ABS6VK96_9GAMM</name>
<feature type="domain" description="HTH araC/xylS-type" evidence="2">
    <location>
        <begin position="36"/>
        <end position="69"/>
    </location>
</feature>
<protein>
    <submittedName>
        <fullName evidence="3">AraC family transcriptional regulator</fullName>
    </submittedName>
</protein>
<gene>
    <name evidence="3" type="ORF">KYI95_20215</name>
</gene>
<organism evidence="3 4">
    <name type="scientific">Pantoea allii</name>
    <dbReference type="NCBI Taxonomy" id="574096"/>
    <lineage>
        <taxon>Bacteria</taxon>
        <taxon>Pseudomonadati</taxon>
        <taxon>Pseudomonadota</taxon>
        <taxon>Gammaproteobacteria</taxon>
        <taxon>Enterobacterales</taxon>
        <taxon>Erwiniaceae</taxon>
        <taxon>Pantoea</taxon>
    </lineage>
</organism>
<dbReference type="Proteomes" id="UP001197236">
    <property type="component" value="Unassembled WGS sequence"/>
</dbReference>
<dbReference type="InterPro" id="IPR018060">
    <property type="entry name" value="HTH_AraC"/>
</dbReference>
<feature type="compositionally biased region" description="Basic and acidic residues" evidence="1">
    <location>
        <begin position="15"/>
        <end position="33"/>
    </location>
</feature>